<dbReference type="STRING" id="1353952.A0A165CZL5"/>
<dbReference type="GO" id="GO:0004040">
    <property type="term" value="F:amidase activity"/>
    <property type="evidence" value="ECO:0007669"/>
    <property type="project" value="UniProtKB-EC"/>
</dbReference>
<feature type="active site" description="Charge relay system" evidence="5">
    <location>
        <position position="133"/>
    </location>
</feature>
<dbReference type="InParanoid" id="A0A165CZL5"/>
<dbReference type="InterPro" id="IPR036928">
    <property type="entry name" value="AS_sf"/>
</dbReference>
<reference evidence="8 9" key="1">
    <citation type="journal article" date="2016" name="Mol. Biol. Evol.">
        <title>Comparative Genomics of Early-Diverging Mushroom-Forming Fungi Provides Insights into the Origins of Lignocellulose Decay Capabilities.</title>
        <authorList>
            <person name="Nagy L.G."/>
            <person name="Riley R."/>
            <person name="Tritt A."/>
            <person name="Adam C."/>
            <person name="Daum C."/>
            <person name="Floudas D."/>
            <person name="Sun H."/>
            <person name="Yadav J.S."/>
            <person name="Pangilinan J."/>
            <person name="Larsson K.H."/>
            <person name="Matsuura K."/>
            <person name="Barry K."/>
            <person name="Labutti K."/>
            <person name="Kuo R."/>
            <person name="Ohm R.A."/>
            <person name="Bhattacharya S.S."/>
            <person name="Shirouzu T."/>
            <person name="Yoshinaga Y."/>
            <person name="Martin F.M."/>
            <person name="Grigoriev I.V."/>
            <person name="Hibbett D.S."/>
        </authorList>
    </citation>
    <scope>NUCLEOTIDE SEQUENCE [LARGE SCALE GENOMIC DNA]</scope>
    <source>
        <strain evidence="8 9">HHB12733</strain>
    </source>
</reference>
<dbReference type="Gene3D" id="3.90.1300.10">
    <property type="entry name" value="Amidase signature (AS) domain"/>
    <property type="match status" value="1"/>
</dbReference>
<evidence type="ECO:0000256" key="1">
    <source>
        <dbReference type="ARBA" id="ARBA00001311"/>
    </source>
</evidence>
<accession>A0A165CZL5</accession>
<dbReference type="EC" id="3.5.1.4" evidence="3"/>
<organism evidence="8 9">
    <name type="scientific">Calocera cornea HHB12733</name>
    <dbReference type="NCBI Taxonomy" id="1353952"/>
    <lineage>
        <taxon>Eukaryota</taxon>
        <taxon>Fungi</taxon>
        <taxon>Dikarya</taxon>
        <taxon>Basidiomycota</taxon>
        <taxon>Agaricomycotina</taxon>
        <taxon>Dacrymycetes</taxon>
        <taxon>Dacrymycetales</taxon>
        <taxon>Dacrymycetaceae</taxon>
        <taxon>Calocera</taxon>
    </lineage>
</organism>
<evidence type="ECO:0000313" key="9">
    <source>
        <dbReference type="Proteomes" id="UP000076842"/>
    </source>
</evidence>
<dbReference type="PROSITE" id="PS00571">
    <property type="entry name" value="AMIDASES"/>
    <property type="match status" value="1"/>
</dbReference>
<evidence type="ECO:0000259" key="7">
    <source>
        <dbReference type="Pfam" id="PF01425"/>
    </source>
</evidence>
<feature type="binding site" evidence="6">
    <location>
        <position position="182"/>
    </location>
    <ligand>
        <name>substrate</name>
    </ligand>
</feature>
<evidence type="ECO:0000256" key="3">
    <source>
        <dbReference type="ARBA" id="ARBA00012922"/>
    </source>
</evidence>
<proteinExistence type="inferred from homology"/>
<dbReference type="PIRSF" id="PIRSF001221">
    <property type="entry name" value="Amidase_fungi"/>
    <property type="match status" value="1"/>
</dbReference>
<dbReference type="AlphaFoldDB" id="A0A165CZL5"/>
<dbReference type="PANTHER" id="PTHR46072:SF2">
    <property type="entry name" value="AMIDASE (EUROFUNG)"/>
    <property type="match status" value="1"/>
</dbReference>
<protein>
    <recommendedName>
        <fullName evidence="3">amidase</fullName>
        <ecNumber evidence="3">3.5.1.4</ecNumber>
    </recommendedName>
</protein>
<comment type="similarity">
    <text evidence="2">Belongs to the amidase family.</text>
</comment>
<dbReference type="SUPFAM" id="SSF75304">
    <property type="entry name" value="Amidase signature (AS) enzymes"/>
    <property type="match status" value="1"/>
</dbReference>
<feature type="binding site" evidence="6">
    <location>
        <begin position="229"/>
        <end position="232"/>
    </location>
    <ligand>
        <name>substrate</name>
    </ligand>
</feature>
<evidence type="ECO:0000256" key="2">
    <source>
        <dbReference type="ARBA" id="ARBA00009199"/>
    </source>
</evidence>
<dbReference type="InterPro" id="IPR023631">
    <property type="entry name" value="Amidase_dom"/>
</dbReference>
<dbReference type="InterPro" id="IPR020556">
    <property type="entry name" value="Amidase_CS"/>
</dbReference>
<gene>
    <name evidence="8" type="ORF">CALCODRAFT_460128</name>
</gene>
<feature type="binding site" evidence="6">
    <location>
        <position position="208"/>
    </location>
    <ligand>
        <name>substrate</name>
    </ligand>
</feature>
<feature type="domain" description="Amidase" evidence="7">
    <location>
        <begin position="77"/>
        <end position="560"/>
    </location>
</feature>
<feature type="non-terminal residue" evidence="8">
    <location>
        <position position="571"/>
    </location>
</feature>
<evidence type="ECO:0000256" key="4">
    <source>
        <dbReference type="ARBA" id="ARBA00022801"/>
    </source>
</evidence>
<evidence type="ECO:0000313" key="8">
    <source>
        <dbReference type="EMBL" id="KZT51752.1"/>
    </source>
</evidence>
<feature type="active site" description="Acyl-ester intermediate" evidence="5">
    <location>
        <position position="232"/>
    </location>
</feature>
<dbReference type="PANTHER" id="PTHR46072">
    <property type="entry name" value="AMIDASE-RELATED-RELATED"/>
    <property type="match status" value="1"/>
</dbReference>
<feature type="active site" description="Charge relay system" evidence="5">
    <location>
        <position position="208"/>
    </location>
</feature>
<dbReference type="FunCoup" id="A0A165CZL5">
    <property type="interactions" value="62"/>
</dbReference>
<name>A0A165CZL5_9BASI</name>
<dbReference type="EMBL" id="KV424093">
    <property type="protein sequence ID" value="KZT51752.1"/>
    <property type="molecule type" value="Genomic_DNA"/>
</dbReference>
<dbReference type="Pfam" id="PF01425">
    <property type="entry name" value="Amidase"/>
    <property type="match status" value="1"/>
</dbReference>
<dbReference type="OrthoDB" id="6428749at2759"/>
<evidence type="ECO:0000256" key="5">
    <source>
        <dbReference type="PIRSR" id="PIRSR001221-1"/>
    </source>
</evidence>
<dbReference type="Proteomes" id="UP000076842">
    <property type="component" value="Unassembled WGS sequence"/>
</dbReference>
<comment type="catalytic activity">
    <reaction evidence="1">
        <text>a monocarboxylic acid amide + H2O = a monocarboxylate + NH4(+)</text>
        <dbReference type="Rhea" id="RHEA:12020"/>
        <dbReference type="ChEBI" id="CHEBI:15377"/>
        <dbReference type="ChEBI" id="CHEBI:28938"/>
        <dbReference type="ChEBI" id="CHEBI:35757"/>
        <dbReference type="ChEBI" id="CHEBI:83628"/>
        <dbReference type="EC" id="3.5.1.4"/>
    </reaction>
</comment>
<keyword evidence="9" id="KW-1185">Reference proteome</keyword>
<keyword evidence="4" id="KW-0378">Hydrolase</keyword>
<evidence type="ECO:0000256" key="6">
    <source>
        <dbReference type="PIRSR" id="PIRSR001221-2"/>
    </source>
</evidence>
<sequence length="571" mass="63415">MTQKTWQEVCERKRKEQAASIPTEWLLPALPPFATLNVLDMPRTCGLLTWNELLITELDDVGTLLKKIALGDWSAVEVTTAFAKRACIAHQLTNCLTEIFVERALERARWLDDYLEAEGKPFGPLHGLPISLKDQFCIKGLDTVMGYAAWVGEPAEKDCALVEMLISLGAIPYVRTNVPQTLMWGETYNNVYLRTVNPYNRLLTPGGSSGGEGALLALRGSPLGVGTDIGGSVRIPSTWCGLYGLRPSYNRFPYEGAKNSLEGFETVPSVLGPMSHSVAALKVFARALVEARPWDKDPVVVRKPWNAREERLEEHGDGKKMCFGILWDDGLVRVHPPVWRALQMAKEAVERAGHKVMEWKPYKSSEICSVMNQIFLADGGHDFRAHTTSIPPHEPLLTTMSPRPGSPYHSPASLPGQDEPLESALLLPSAPLAIYELYALHKQKRQLLKGFLDTWLSTSSQTGTGRPIDAILAPVMATPAPPHGRNAWDFYCEYWNIVDAPCVVLPVTTVDAGVDGREEKWEYRCAEEKIVHELYEPERFEGMPVGIQVVGRKLEEEAVLSIAQLVDDALK</sequence>